<dbReference type="GO" id="GO:0016020">
    <property type="term" value="C:membrane"/>
    <property type="evidence" value="ECO:0007669"/>
    <property type="project" value="UniProtKB-SubCell"/>
</dbReference>
<name>A0A5J4TYG6_9EUKA</name>
<dbReference type="Pfam" id="PF07690">
    <property type="entry name" value="MFS_1"/>
    <property type="match status" value="1"/>
</dbReference>
<dbReference type="PANTHER" id="PTHR23294">
    <property type="entry name" value="ET TRANSLATION PRODUCT-RELATED"/>
    <property type="match status" value="1"/>
</dbReference>
<dbReference type="PANTHER" id="PTHR23294:SF0">
    <property type="entry name" value="UNC93-LIKE PROTEIN MFSD11"/>
    <property type="match status" value="1"/>
</dbReference>
<keyword evidence="2 5" id="KW-0812">Transmembrane</keyword>
<dbReference type="GO" id="GO:0022857">
    <property type="term" value="F:transmembrane transporter activity"/>
    <property type="evidence" value="ECO:0007669"/>
    <property type="project" value="InterPro"/>
</dbReference>
<keyword evidence="3 5" id="KW-1133">Transmembrane helix</keyword>
<comment type="subcellular location">
    <subcellularLocation>
        <location evidence="1">Membrane</location>
        <topology evidence="1">Multi-pass membrane protein</topology>
    </subcellularLocation>
</comment>
<evidence type="ECO:0000313" key="7">
    <source>
        <dbReference type="Proteomes" id="UP000324800"/>
    </source>
</evidence>
<protein>
    <recommendedName>
        <fullName evidence="8">Major facilitator superfamily (MFS) profile domain-containing protein</fullName>
    </recommendedName>
</protein>
<gene>
    <name evidence="6" type="ORF">EZS28_040927</name>
</gene>
<feature type="transmembrane region" description="Helical" evidence="5">
    <location>
        <begin position="169"/>
        <end position="192"/>
    </location>
</feature>
<feature type="transmembrane region" description="Helical" evidence="5">
    <location>
        <begin position="136"/>
        <end position="157"/>
    </location>
</feature>
<evidence type="ECO:0008006" key="8">
    <source>
        <dbReference type="Google" id="ProtNLM"/>
    </source>
</evidence>
<evidence type="ECO:0000256" key="5">
    <source>
        <dbReference type="SAM" id="Phobius"/>
    </source>
</evidence>
<feature type="transmembrane region" description="Helical" evidence="5">
    <location>
        <begin position="56"/>
        <end position="76"/>
    </location>
</feature>
<dbReference type="Gene3D" id="1.20.1250.20">
    <property type="entry name" value="MFS general substrate transporter like domains"/>
    <property type="match status" value="2"/>
</dbReference>
<comment type="caution">
    <text evidence="6">The sequence shown here is derived from an EMBL/GenBank/DDBJ whole genome shotgun (WGS) entry which is preliminary data.</text>
</comment>
<dbReference type="InterPro" id="IPR051617">
    <property type="entry name" value="UNC-93-like_regulator"/>
</dbReference>
<evidence type="ECO:0000313" key="6">
    <source>
        <dbReference type="EMBL" id="KAA6363546.1"/>
    </source>
</evidence>
<sequence length="228" mass="25374">MGALFVWESVDKEYLPAGALVMGLIGAILYGIGTCIFYVAYSLYMDSITNPKTRGILVGVFFGIFNFCAPVGNLLAGILNQTTLNQSIIQLIFAVIAFIGVIVLIPIKTGEMKEDRYLSFKPHFKEMFEIAKIPRYYAVALSSVFNMCMVNFLASVFTGQVPEDTARTFTGYAFAMAGVMQIIGSFTWGVIIDKKSKRASFFISALLIQLFIILWWVKQSQVNTRQTS</sequence>
<evidence type="ECO:0000256" key="1">
    <source>
        <dbReference type="ARBA" id="ARBA00004141"/>
    </source>
</evidence>
<evidence type="ECO:0000256" key="3">
    <source>
        <dbReference type="ARBA" id="ARBA00022989"/>
    </source>
</evidence>
<dbReference type="AlphaFoldDB" id="A0A5J4TYG6"/>
<dbReference type="InterPro" id="IPR011701">
    <property type="entry name" value="MFS"/>
</dbReference>
<evidence type="ECO:0000256" key="4">
    <source>
        <dbReference type="ARBA" id="ARBA00023136"/>
    </source>
</evidence>
<dbReference type="Proteomes" id="UP000324800">
    <property type="component" value="Unassembled WGS sequence"/>
</dbReference>
<evidence type="ECO:0000256" key="2">
    <source>
        <dbReference type="ARBA" id="ARBA00022692"/>
    </source>
</evidence>
<feature type="transmembrane region" description="Helical" evidence="5">
    <location>
        <begin position="20"/>
        <end position="44"/>
    </location>
</feature>
<feature type="transmembrane region" description="Helical" evidence="5">
    <location>
        <begin position="199"/>
        <end position="217"/>
    </location>
</feature>
<keyword evidence="4 5" id="KW-0472">Membrane</keyword>
<proteinExistence type="predicted"/>
<dbReference type="InterPro" id="IPR036259">
    <property type="entry name" value="MFS_trans_sf"/>
</dbReference>
<dbReference type="SUPFAM" id="SSF103473">
    <property type="entry name" value="MFS general substrate transporter"/>
    <property type="match status" value="1"/>
</dbReference>
<organism evidence="6 7">
    <name type="scientific">Streblomastix strix</name>
    <dbReference type="NCBI Taxonomy" id="222440"/>
    <lineage>
        <taxon>Eukaryota</taxon>
        <taxon>Metamonada</taxon>
        <taxon>Preaxostyla</taxon>
        <taxon>Oxymonadida</taxon>
        <taxon>Streblomastigidae</taxon>
        <taxon>Streblomastix</taxon>
    </lineage>
</organism>
<accession>A0A5J4TYG6</accession>
<feature type="transmembrane region" description="Helical" evidence="5">
    <location>
        <begin position="88"/>
        <end position="107"/>
    </location>
</feature>
<reference evidence="6 7" key="1">
    <citation type="submission" date="2019-03" db="EMBL/GenBank/DDBJ databases">
        <title>Single cell metagenomics reveals metabolic interactions within the superorganism composed of flagellate Streblomastix strix and complex community of Bacteroidetes bacteria on its surface.</title>
        <authorList>
            <person name="Treitli S.C."/>
            <person name="Kolisko M."/>
            <person name="Husnik F."/>
            <person name="Keeling P."/>
            <person name="Hampl V."/>
        </authorList>
    </citation>
    <scope>NUCLEOTIDE SEQUENCE [LARGE SCALE GENOMIC DNA]</scope>
    <source>
        <strain evidence="6">ST1C</strain>
    </source>
</reference>
<dbReference type="EMBL" id="SNRW01022774">
    <property type="protein sequence ID" value="KAA6363546.1"/>
    <property type="molecule type" value="Genomic_DNA"/>
</dbReference>